<sequence length="139" mass="15976">MNRTKVTTSLKSNWLLRLICVLVALIQLYTMITNISINMQLGRTIDWMDYIPNVGLAILFLTWACINEQFFIRGDERLDAIRKQAIYLTFYFIIGYAGILGMIALLSWLTMTALQALTLLLYMGSITLQIIHAILLRKN</sequence>
<keyword evidence="1" id="KW-0812">Transmembrane</keyword>
<dbReference type="Proteomes" id="UP000078148">
    <property type="component" value="Chromosome"/>
</dbReference>
<name>A0A172ZAP3_9BACL</name>
<keyword evidence="1" id="KW-1133">Transmembrane helix</keyword>
<dbReference type="KEGG" id="pbv:AR543_00765"/>
<keyword evidence="1" id="KW-0472">Membrane</keyword>
<dbReference type="EMBL" id="CP013023">
    <property type="protein sequence ID" value="ANF94705.1"/>
    <property type="molecule type" value="Genomic_DNA"/>
</dbReference>
<keyword evidence="3" id="KW-1185">Reference proteome</keyword>
<feature type="transmembrane region" description="Helical" evidence="1">
    <location>
        <begin position="86"/>
        <end position="108"/>
    </location>
</feature>
<dbReference type="RefSeq" id="WP_060530949.1">
    <property type="nucleotide sequence ID" value="NZ_CP013023.1"/>
</dbReference>
<feature type="transmembrane region" description="Helical" evidence="1">
    <location>
        <begin position="50"/>
        <end position="66"/>
    </location>
</feature>
<dbReference type="AlphaFoldDB" id="A0A172ZAP3"/>
<evidence type="ECO:0000313" key="2">
    <source>
        <dbReference type="EMBL" id="ANF94705.1"/>
    </source>
</evidence>
<reference evidence="3" key="1">
    <citation type="submission" date="2015-10" db="EMBL/GenBank/DDBJ databases">
        <title>Genome of Paenibacillus bovis sp. nov.</title>
        <authorList>
            <person name="Wu Z."/>
            <person name="Gao C."/>
            <person name="Liu Z."/>
            <person name="Zheng H."/>
        </authorList>
    </citation>
    <scope>NUCLEOTIDE SEQUENCE [LARGE SCALE GENOMIC DNA]</scope>
    <source>
        <strain evidence="3">BD3526</strain>
    </source>
</reference>
<dbReference type="OrthoDB" id="2624606at2"/>
<organism evidence="2 3">
    <name type="scientific">Paenibacillus bovis</name>
    <dbReference type="NCBI Taxonomy" id="1616788"/>
    <lineage>
        <taxon>Bacteria</taxon>
        <taxon>Bacillati</taxon>
        <taxon>Bacillota</taxon>
        <taxon>Bacilli</taxon>
        <taxon>Bacillales</taxon>
        <taxon>Paenibacillaceae</taxon>
        <taxon>Paenibacillus</taxon>
    </lineage>
</organism>
<feature type="transmembrane region" description="Helical" evidence="1">
    <location>
        <begin position="12"/>
        <end position="30"/>
    </location>
</feature>
<protein>
    <submittedName>
        <fullName evidence="2">Uncharacterized protein</fullName>
    </submittedName>
</protein>
<gene>
    <name evidence="2" type="ORF">AR543_00765</name>
</gene>
<accession>A0A172ZAP3</accession>
<proteinExistence type="predicted"/>
<evidence type="ECO:0000313" key="3">
    <source>
        <dbReference type="Proteomes" id="UP000078148"/>
    </source>
</evidence>
<reference evidence="2 3" key="2">
    <citation type="journal article" date="2016" name="Int. J. Syst. Evol. Microbiol.">
        <title>Paenibacillus bovis sp. nov., isolated from raw yak (Bos grunniens) milk.</title>
        <authorList>
            <person name="Gao C."/>
            <person name="Han J."/>
            <person name="Liu Z."/>
            <person name="Xu X."/>
            <person name="Hang F."/>
            <person name="Wu Z."/>
        </authorList>
    </citation>
    <scope>NUCLEOTIDE SEQUENCE [LARGE SCALE GENOMIC DNA]</scope>
    <source>
        <strain evidence="2 3">BD3526</strain>
    </source>
</reference>
<feature type="transmembrane region" description="Helical" evidence="1">
    <location>
        <begin position="114"/>
        <end position="136"/>
    </location>
</feature>
<evidence type="ECO:0000256" key="1">
    <source>
        <dbReference type="SAM" id="Phobius"/>
    </source>
</evidence>